<protein>
    <recommendedName>
        <fullName evidence="6">Deoxyribose-phosphate aldolase</fullName>
        <shortName evidence="6">DERA</shortName>
        <ecNumber evidence="6">4.1.2.4</ecNumber>
    </recommendedName>
    <alternativeName>
        <fullName evidence="6">2-deoxy-D-ribose 5-phosphate aldolase</fullName>
    </alternativeName>
    <alternativeName>
        <fullName evidence="6">Phosphodeoxyriboaldolase</fullName>
        <shortName evidence="6">Deoxyriboaldolase</shortName>
    </alternativeName>
</protein>
<dbReference type="GO" id="GO:0016052">
    <property type="term" value="P:carbohydrate catabolic process"/>
    <property type="evidence" value="ECO:0007669"/>
    <property type="project" value="TreeGrafter"/>
</dbReference>
<dbReference type="InterPro" id="IPR002915">
    <property type="entry name" value="DeoC/FbaB/LacD_aldolase"/>
</dbReference>
<evidence type="ECO:0000313" key="8">
    <source>
        <dbReference type="Proteomes" id="UP000007488"/>
    </source>
</evidence>
<dbReference type="PANTHER" id="PTHR10889:SF1">
    <property type="entry name" value="DEOXYRIBOSE-PHOSPHATE ALDOLASE"/>
    <property type="match status" value="1"/>
</dbReference>
<comment type="subcellular location">
    <subcellularLocation>
        <location evidence="6">Cytoplasm</location>
    </subcellularLocation>
</comment>
<dbReference type="GO" id="GO:0004139">
    <property type="term" value="F:deoxyribose-phosphate aldolase activity"/>
    <property type="evidence" value="ECO:0007669"/>
    <property type="project" value="UniProtKB-UniRule"/>
</dbReference>
<keyword evidence="2 6" id="KW-0963">Cytoplasm</keyword>
<dbReference type="InterPro" id="IPR013785">
    <property type="entry name" value="Aldolase_TIM"/>
</dbReference>
<dbReference type="EC" id="4.1.2.4" evidence="6"/>
<dbReference type="Gene3D" id="3.20.20.70">
    <property type="entry name" value="Aldolase class I"/>
    <property type="match status" value="1"/>
</dbReference>
<evidence type="ECO:0000313" key="7">
    <source>
        <dbReference type="EMBL" id="ADY57577.1"/>
    </source>
</evidence>
<dbReference type="InterPro" id="IPR011343">
    <property type="entry name" value="DeoC"/>
</dbReference>
<dbReference type="RefSeq" id="WP_013626302.1">
    <property type="nucleotide sequence ID" value="NC_015172.1"/>
</dbReference>
<evidence type="ECO:0000256" key="1">
    <source>
        <dbReference type="ARBA" id="ARBA00010936"/>
    </source>
</evidence>
<reference evidence="8" key="2">
    <citation type="submission" date="2011-02" db="EMBL/GenBank/DDBJ databases">
        <title>The complete genome of Syntrophobotulus glycolicus DSM 8271.</title>
        <authorList>
            <person name="Lucas S."/>
            <person name="Copeland A."/>
            <person name="Lapidus A."/>
            <person name="Bruce D."/>
            <person name="Goodwin L."/>
            <person name="Pitluck S."/>
            <person name="Kyrpides N."/>
            <person name="Mavromatis K."/>
            <person name="Pagani I."/>
            <person name="Ivanova N."/>
            <person name="Mikhailova N."/>
            <person name="Chertkov O."/>
            <person name="Held B."/>
            <person name="Detter J.C."/>
            <person name="Tapia R."/>
            <person name="Han C."/>
            <person name="Land M."/>
            <person name="Hauser L."/>
            <person name="Markowitz V."/>
            <person name="Cheng J.-F."/>
            <person name="Hugenholtz P."/>
            <person name="Woyke T."/>
            <person name="Wu D."/>
            <person name="Spring S."/>
            <person name="Schroeder M."/>
            <person name="Brambilla E."/>
            <person name="Klenk H.-P."/>
            <person name="Eisen J.A."/>
        </authorList>
    </citation>
    <scope>NUCLEOTIDE SEQUENCE [LARGE SCALE GENOMIC DNA]</scope>
    <source>
        <strain evidence="8">DSM 8271 / FlGlyR</strain>
    </source>
</reference>
<keyword evidence="4 6" id="KW-0704">Schiff base</keyword>
<dbReference type="SUPFAM" id="SSF51569">
    <property type="entry name" value="Aldolase"/>
    <property type="match status" value="1"/>
</dbReference>
<evidence type="ECO:0000256" key="4">
    <source>
        <dbReference type="ARBA" id="ARBA00023270"/>
    </source>
</evidence>
<comment type="function">
    <text evidence="6">Catalyzes a reversible aldol reaction between acetaldehyde and D-glyceraldehyde 3-phosphate to generate 2-deoxy-D-ribose 5-phosphate.</text>
</comment>
<keyword evidence="8" id="KW-1185">Reference proteome</keyword>
<reference evidence="7 8" key="1">
    <citation type="journal article" date="2011" name="Stand. Genomic Sci.">
        <title>Complete genome sequence of Syntrophobotulus glycolicus type strain (FlGlyR).</title>
        <authorList>
            <person name="Han C."/>
            <person name="Mwirichia R."/>
            <person name="Chertkov O."/>
            <person name="Held B."/>
            <person name="Lapidus A."/>
            <person name="Nolan M."/>
            <person name="Lucas S."/>
            <person name="Hammon N."/>
            <person name="Deshpande S."/>
            <person name="Cheng J.F."/>
            <person name="Tapia R."/>
            <person name="Goodwin L."/>
            <person name="Pitluck S."/>
            <person name="Huntemann M."/>
            <person name="Liolios K."/>
            <person name="Ivanova N."/>
            <person name="Pagani I."/>
            <person name="Mavromatis K."/>
            <person name="Ovchinikova G."/>
            <person name="Pati A."/>
            <person name="Chen A."/>
            <person name="Palaniappan K."/>
            <person name="Land M."/>
            <person name="Hauser L."/>
            <person name="Brambilla E.M."/>
            <person name="Rohde M."/>
            <person name="Spring S."/>
            <person name="Sikorski J."/>
            <person name="Goker M."/>
            <person name="Woyke T."/>
            <person name="Bristow J."/>
            <person name="Eisen J.A."/>
            <person name="Markowitz V."/>
            <person name="Hugenholtz P."/>
            <person name="Kyrpides N.C."/>
            <person name="Klenk H.P."/>
            <person name="Detter J.C."/>
        </authorList>
    </citation>
    <scope>NUCLEOTIDE SEQUENCE [LARGE SCALE GENOMIC DNA]</scope>
    <source>
        <strain evidence="8">DSM 8271 / FlGlyR</strain>
    </source>
</reference>
<dbReference type="AlphaFoldDB" id="F0T2U0"/>
<accession>F0T2U0</accession>
<dbReference type="CDD" id="cd00959">
    <property type="entry name" value="DeoC"/>
    <property type="match status" value="1"/>
</dbReference>
<feature type="active site" description="Proton donor/acceptor" evidence="6">
    <location>
        <position position="96"/>
    </location>
</feature>
<dbReference type="InterPro" id="IPR028581">
    <property type="entry name" value="DeoC_typeI"/>
</dbReference>
<dbReference type="UniPathway" id="UPA00002">
    <property type="reaction ID" value="UER00468"/>
</dbReference>
<dbReference type="GO" id="GO:0009264">
    <property type="term" value="P:deoxyribonucleotide catabolic process"/>
    <property type="evidence" value="ECO:0007669"/>
    <property type="project" value="UniProtKB-UniRule"/>
</dbReference>
<dbReference type="STRING" id="645991.Sgly_3314"/>
<comment type="catalytic activity">
    <reaction evidence="5 6">
        <text>2-deoxy-D-ribose 5-phosphate = D-glyceraldehyde 3-phosphate + acetaldehyde</text>
        <dbReference type="Rhea" id="RHEA:12821"/>
        <dbReference type="ChEBI" id="CHEBI:15343"/>
        <dbReference type="ChEBI" id="CHEBI:59776"/>
        <dbReference type="ChEBI" id="CHEBI:62877"/>
        <dbReference type="EC" id="4.1.2.4"/>
    </reaction>
</comment>
<organism evidence="7 8">
    <name type="scientific">Syntrophobotulus glycolicus (strain DSM 8271 / FlGlyR)</name>
    <dbReference type="NCBI Taxonomy" id="645991"/>
    <lineage>
        <taxon>Bacteria</taxon>
        <taxon>Bacillati</taxon>
        <taxon>Bacillota</taxon>
        <taxon>Clostridia</taxon>
        <taxon>Eubacteriales</taxon>
        <taxon>Desulfitobacteriaceae</taxon>
        <taxon>Syntrophobotulus</taxon>
    </lineage>
</organism>
<feature type="active site" description="Schiff-base intermediate with acetaldehyde" evidence="6">
    <location>
        <position position="158"/>
    </location>
</feature>
<gene>
    <name evidence="6" type="primary">deoC</name>
    <name evidence="7" type="ordered locus">Sgly_3314</name>
</gene>
<dbReference type="HOGENOM" id="CLU_053595_0_2_9"/>
<dbReference type="SMART" id="SM01133">
    <property type="entry name" value="DeoC"/>
    <property type="match status" value="1"/>
</dbReference>
<dbReference type="HAMAP" id="MF_00114">
    <property type="entry name" value="DeoC_type1"/>
    <property type="match status" value="1"/>
</dbReference>
<dbReference type="GO" id="GO:0006018">
    <property type="term" value="P:2-deoxyribose 1-phosphate catabolic process"/>
    <property type="evidence" value="ECO:0007669"/>
    <property type="project" value="UniProtKB-UniRule"/>
</dbReference>
<dbReference type="NCBIfam" id="TIGR00126">
    <property type="entry name" value="deoC"/>
    <property type="match status" value="1"/>
</dbReference>
<feature type="active site" description="Proton donor/acceptor" evidence="6">
    <location>
        <position position="187"/>
    </location>
</feature>
<comment type="similarity">
    <text evidence="1 6">Belongs to the DeoC/FbaB aldolase family. DeoC type 1 subfamily.</text>
</comment>
<dbReference type="PANTHER" id="PTHR10889">
    <property type="entry name" value="DEOXYRIBOSE-PHOSPHATE ALDOLASE"/>
    <property type="match status" value="1"/>
</dbReference>
<dbReference type="EMBL" id="CP002547">
    <property type="protein sequence ID" value="ADY57577.1"/>
    <property type="molecule type" value="Genomic_DNA"/>
</dbReference>
<proteinExistence type="inferred from homology"/>
<dbReference type="eggNOG" id="COG0274">
    <property type="taxonomic scope" value="Bacteria"/>
</dbReference>
<dbReference type="KEGG" id="sgy:Sgly_3314"/>
<dbReference type="GO" id="GO:0005737">
    <property type="term" value="C:cytoplasm"/>
    <property type="evidence" value="ECO:0007669"/>
    <property type="project" value="UniProtKB-SubCell"/>
</dbReference>
<name>F0T2U0_SYNGF</name>
<dbReference type="Proteomes" id="UP000007488">
    <property type="component" value="Chromosome"/>
</dbReference>
<dbReference type="OrthoDB" id="9778711at2"/>
<dbReference type="Pfam" id="PF01791">
    <property type="entry name" value="DeoC"/>
    <property type="match status" value="1"/>
</dbReference>
<comment type="pathway">
    <text evidence="6">Carbohydrate degradation; 2-deoxy-D-ribose 1-phosphate degradation; D-glyceraldehyde 3-phosphate and acetaldehyde from 2-deoxy-alpha-D-ribose 1-phosphate: step 2/2.</text>
</comment>
<evidence type="ECO:0000256" key="5">
    <source>
        <dbReference type="ARBA" id="ARBA00048791"/>
    </source>
</evidence>
<evidence type="ECO:0000256" key="6">
    <source>
        <dbReference type="HAMAP-Rule" id="MF_00114"/>
    </source>
</evidence>
<keyword evidence="3 6" id="KW-0456">Lyase</keyword>
<evidence type="ECO:0000256" key="3">
    <source>
        <dbReference type="ARBA" id="ARBA00023239"/>
    </source>
</evidence>
<dbReference type="PIRSF" id="PIRSF001357">
    <property type="entry name" value="DeoC"/>
    <property type="match status" value="1"/>
</dbReference>
<sequence>MKNLSVSDLPRIIDISCVKSHHRLEEIDKMIAAAKTHQFICIFALPSFTAYLIEQLKDEPEIMVGGTVGFPSGCDTTAAKVFQAKELLNMGCDELDMVINISQLKSQNDEFVFRDIKAVTDVAEGKPVKAILEVTLLTDEEIVRASKIAMEAGVSFIKTSTGWLPEPTTVRHIKLIKAAIQNKTKIKAAGGIRDLSILLEMMEAGCSRFGIGLSSAIKIMEKARG</sequence>
<evidence type="ECO:0000256" key="2">
    <source>
        <dbReference type="ARBA" id="ARBA00022490"/>
    </source>
</evidence>